<dbReference type="PRINTS" id="PR00420">
    <property type="entry name" value="RNGMNOXGNASE"/>
</dbReference>
<keyword evidence="7" id="KW-0503">Monooxygenase</keyword>
<dbReference type="FunFam" id="3.50.50.60:FF:000021">
    <property type="entry name" value="Ubiquinone biosynthesis monooxygenase COQ6"/>
    <property type="match status" value="1"/>
</dbReference>
<dbReference type="InterPro" id="IPR002938">
    <property type="entry name" value="FAD-bd"/>
</dbReference>
<dbReference type="RefSeq" id="WP_123713425.1">
    <property type="nucleotide sequence ID" value="NZ_RKHR01000006.1"/>
</dbReference>
<protein>
    <submittedName>
        <fullName evidence="10">2-octaprenylphenol hydroxylase</fullName>
    </submittedName>
</protein>
<evidence type="ECO:0000256" key="8">
    <source>
        <dbReference type="ARBA" id="ARBA00065734"/>
    </source>
</evidence>
<dbReference type="SUPFAM" id="SSF51905">
    <property type="entry name" value="FAD/NAD(P)-binding domain"/>
    <property type="match status" value="1"/>
</dbReference>
<sequence>MRNISGSGNDYDVIIVGGGLAGSSLAAALANSPLSVAMIEQVEGDYTMPEAEPGIDHYDPRVSALTAKSQRFLMTLGAWDGIEAARLASYRQMRVWDGEGTASLEFSAAEVGCSQLGHIVENRVTVAALMQRVMAARNIEIIAPAKVTQLHPLEEADAAAGEACWALELADGRNLSAALVVAADGAVSPLRAQAGLQTREWDYHHHGLVCSVQTEQVHRATAWQRFTDEGVLAFLPLAGDDQHYCSIVWSVPAERAAALLALSDVEFCTELERQFESTLGAITSVSKRFSFPLRQRHAKEYYRDGLVLVADAAHTIHPLAGQGINLGLKDTEVLAEELLRAQKRGVGLGSRATLSRYQRRRMADNLRMMALMEALKRLFARRELSVRWLRNSGMRLVSRISLVKRLLIKEAMEG</sequence>
<reference evidence="10 11" key="1">
    <citation type="submission" date="2018-11" db="EMBL/GenBank/DDBJ databases">
        <title>Genomic Encyclopedia of Type Strains, Phase IV (KMG-IV): sequencing the most valuable type-strain genomes for metagenomic binning, comparative biology and taxonomic classification.</title>
        <authorList>
            <person name="Goeker M."/>
        </authorList>
    </citation>
    <scope>NUCLEOTIDE SEQUENCE [LARGE SCALE GENOMIC DNA]</scope>
    <source>
        <strain evidence="10 11">DSM 100316</strain>
    </source>
</reference>
<dbReference type="GO" id="GO:0019168">
    <property type="term" value="F:2-polyprenylphenol 6-hydroxylase activity"/>
    <property type="evidence" value="ECO:0007669"/>
    <property type="project" value="TreeGrafter"/>
</dbReference>
<feature type="domain" description="FAD-binding" evidence="9">
    <location>
        <begin position="10"/>
        <end position="363"/>
    </location>
</feature>
<evidence type="ECO:0000256" key="3">
    <source>
        <dbReference type="ARBA" id="ARBA00005349"/>
    </source>
</evidence>
<evidence type="ECO:0000256" key="5">
    <source>
        <dbReference type="ARBA" id="ARBA00022827"/>
    </source>
</evidence>
<evidence type="ECO:0000256" key="6">
    <source>
        <dbReference type="ARBA" id="ARBA00023002"/>
    </source>
</evidence>
<dbReference type="InterPro" id="IPR010971">
    <property type="entry name" value="UbiH/COQ6"/>
</dbReference>
<comment type="cofactor">
    <cofactor evidence="1">
        <name>FAD</name>
        <dbReference type="ChEBI" id="CHEBI:57692"/>
    </cofactor>
</comment>
<dbReference type="OrthoDB" id="9769565at2"/>
<dbReference type="Pfam" id="PF01494">
    <property type="entry name" value="FAD_binding_3"/>
    <property type="match status" value="1"/>
</dbReference>
<name>A0A3N2DGD5_9GAMM</name>
<evidence type="ECO:0000256" key="1">
    <source>
        <dbReference type="ARBA" id="ARBA00001974"/>
    </source>
</evidence>
<comment type="similarity">
    <text evidence="3">Belongs to the UbiH/COQ6 family.</text>
</comment>
<dbReference type="InterPro" id="IPR018168">
    <property type="entry name" value="Ubi_Hdrlase_CS"/>
</dbReference>
<organism evidence="10 11">
    <name type="scientific">Sinobacterium caligoides</name>
    <dbReference type="NCBI Taxonomy" id="933926"/>
    <lineage>
        <taxon>Bacteria</taxon>
        <taxon>Pseudomonadati</taxon>
        <taxon>Pseudomonadota</taxon>
        <taxon>Gammaproteobacteria</taxon>
        <taxon>Cellvibrionales</taxon>
        <taxon>Spongiibacteraceae</taxon>
        <taxon>Sinobacterium</taxon>
    </lineage>
</organism>
<dbReference type="Gene3D" id="3.50.50.60">
    <property type="entry name" value="FAD/NAD(P)-binding domain"/>
    <property type="match status" value="2"/>
</dbReference>
<evidence type="ECO:0000256" key="2">
    <source>
        <dbReference type="ARBA" id="ARBA00004749"/>
    </source>
</evidence>
<dbReference type="PANTHER" id="PTHR43876">
    <property type="entry name" value="UBIQUINONE BIOSYNTHESIS MONOOXYGENASE COQ6, MITOCHONDRIAL"/>
    <property type="match status" value="1"/>
</dbReference>
<dbReference type="AlphaFoldDB" id="A0A3N2DGD5"/>
<gene>
    <name evidence="10" type="ORF">EDC56_3090</name>
</gene>
<keyword evidence="5" id="KW-0274">FAD</keyword>
<keyword evidence="11" id="KW-1185">Reference proteome</keyword>
<dbReference type="InterPro" id="IPR051205">
    <property type="entry name" value="UbiH/COQ6_monooxygenase"/>
</dbReference>
<dbReference type="GO" id="GO:0071949">
    <property type="term" value="F:FAD binding"/>
    <property type="evidence" value="ECO:0007669"/>
    <property type="project" value="InterPro"/>
</dbReference>
<accession>A0A3N2DGD5</accession>
<evidence type="ECO:0000256" key="7">
    <source>
        <dbReference type="ARBA" id="ARBA00023033"/>
    </source>
</evidence>
<evidence type="ECO:0000259" key="9">
    <source>
        <dbReference type="Pfam" id="PF01494"/>
    </source>
</evidence>
<dbReference type="UniPathway" id="UPA00232"/>
<proteinExistence type="inferred from homology"/>
<evidence type="ECO:0000313" key="11">
    <source>
        <dbReference type="Proteomes" id="UP000275394"/>
    </source>
</evidence>
<dbReference type="GO" id="GO:0110142">
    <property type="term" value="C:ubiquinone biosynthesis complex"/>
    <property type="evidence" value="ECO:0007669"/>
    <property type="project" value="UniProtKB-ARBA"/>
</dbReference>
<dbReference type="PROSITE" id="PS01304">
    <property type="entry name" value="UBIH"/>
    <property type="match status" value="1"/>
</dbReference>
<evidence type="ECO:0000256" key="4">
    <source>
        <dbReference type="ARBA" id="ARBA00022630"/>
    </source>
</evidence>
<dbReference type="GO" id="GO:0006744">
    <property type="term" value="P:ubiquinone biosynthetic process"/>
    <property type="evidence" value="ECO:0007669"/>
    <property type="project" value="UniProtKB-UniPathway"/>
</dbReference>
<dbReference type="Proteomes" id="UP000275394">
    <property type="component" value="Unassembled WGS sequence"/>
</dbReference>
<dbReference type="PANTHER" id="PTHR43876:SF7">
    <property type="entry name" value="UBIQUINONE BIOSYNTHESIS MONOOXYGENASE COQ6, MITOCHONDRIAL"/>
    <property type="match status" value="1"/>
</dbReference>
<comment type="caution">
    <text evidence="10">The sequence shown here is derived from an EMBL/GenBank/DDBJ whole genome shotgun (WGS) entry which is preliminary data.</text>
</comment>
<comment type="pathway">
    <text evidence="2">Cofactor biosynthesis; ubiquinone biosynthesis.</text>
</comment>
<evidence type="ECO:0000313" key="10">
    <source>
        <dbReference type="EMBL" id="ROR98855.1"/>
    </source>
</evidence>
<comment type="subunit">
    <text evidence="8">Component of the Ubi complex metabolon, which regroups five ubiquinone biosynthesis proteins (UbiE, UbiF, UbiG, UbiH and UbiI) and two accessory factors (UbiK and the lipid-binding protein UbiJ).</text>
</comment>
<keyword evidence="4" id="KW-0285">Flavoprotein</keyword>
<dbReference type="NCBIfam" id="TIGR01988">
    <property type="entry name" value="Ubi-OHases"/>
    <property type="match status" value="1"/>
</dbReference>
<keyword evidence="6" id="KW-0560">Oxidoreductase</keyword>
<dbReference type="InterPro" id="IPR036188">
    <property type="entry name" value="FAD/NAD-bd_sf"/>
</dbReference>
<dbReference type="EMBL" id="RKHR01000006">
    <property type="protein sequence ID" value="ROR98855.1"/>
    <property type="molecule type" value="Genomic_DNA"/>
</dbReference>